<dbReference type="EMBL" id="FMAG01000017">
    <property type="protein sequence ID" value="SCB50994.1"/>
    <property type="molecule type" value="Genomic_DNA"/>
</dbReference>
<protein>
    <recommendedName>
        <fullName evidence="4">4-amino-4-deoxy-L-arabinose transferase</fullName>
    </recommendedName>
</protein>
<evidence type="ECO:0000256" key="1">
    <source>
        <dbReference type="SAM" id="Phobius"/>
    </source>
</evidence>
<keyword evidence="3" id="KW-1185">Reference proteome</keyword>
<evidence type="ECO:0008006" key="4">
    <source>
        <dbReference type="Google" id="ProtNLM"/>
    </source>
</evidence>
<organism evidence="2 3">
    <name type="scientific">Rhizobium multihospitium</name>
    <dbReference type="NCBI Taxonomy" id="410764"/>
    <lineage>
        <taxon>Bacteria</taxon>
        <taxon>Pseudomonadati</taxon>
        <taxon>Pseudomonadota</taxon>
        <taxon>Alphaproteobacteria</taxon>
        <taxon>Hyphomicrobiales</taxon>
        <taxon>Rhizobiaceae</taxon>
        <taxon>Rhizobium/Agrobacterium group</taxon>
        <taxon>Rhizobium</taxon>
    </lineage>
</organism>
<feature type="transmembrane region" description="Helical" evidence="1">
    <location>
        <begin position="137"/>
        <end position="159"/>
    </location>
</feature>
<feature type="transmembrane region" description="Helical" evidence="1">
    <location>
        <begin position="218"/>
        <end position="243"/>
    </location>
</feature>
<dbReference type="AlphaFoldDB" id="A0A1C3XG91"/>
<feature type="transmembrane region" description="Helical" evidence="1">
    <location>
        <begin position="171"/>
        <end position="188"/>
    </location>
</feature>
<reference evidence="3" key="1">
    <citation type="submission" date="2016-08" db="EMBL/GenBank/DDBJ databases">
        <authorList>
            <person name="Varghese N."/>
            <person name="Submissions Spin"/>
        </authorList>
    </citation>
    <scope>NUCLEOTIDE SEQUENCE [LARGE SCALE GENOMIC DNA]</scope>
    <source>
        <strain evidence="3">HAMBI 2975</strain>
    </source>
</reference>
<feature type="transmembrane region" description="Helical" evidence="1">
    <location>
        <begin position="394"/>
        <end position="412"/>
    </location>
</feature>
<dbReference type="RefSeq" id="WP_092720460.1">
    <property type="nucleotide sequence ID" value="NZ_FMAG01000017.1"/>
</dbReference>
<proteinExistence type="predicted"/>
<keyword evidence="1" id="KW-0812">Transmembrane</keyword>
<feature type="transmembrane region" description="Helical" evidence="1">
    <location>
        <begin position="322"/>
        <end position="342"/>
    </location>
</feature>
<name>A0A1C3XG91_9HYPH</name>
<accession>A0A1C3XG91</accession>
<feature type="transmembrane region" description="Helical" evidence="1">
    <location>
        <begin position="255"/>
        <end position="276"/>
    </location>
</feature>
<keyword evidence="1" id="KW-0472">Membrane</keyword>
<gene>
    <name evidence="2" type="ORF">GA0061103_0984</name>
</gene>
<sequence length="777" mass="86894">MSEVDNWTAREKAFAILAVSLMLFFHGAVPFLMTPTLGQAVWTSGFAKSFANGPLYSIYAHNFGLPKPAAIAFGLAGALPESWLIRLGLRPSDAYAGMVALWLMLAFCSAYLISRTFGASRSVSILGAMTWMSMPTIWAHAGYSMLSLGIALLPFYFLATLNLFQQQSKSGLILATIFYMIATIISVFMDGYTFVMFAIGSSILLLINILVDVAKRRSLLATVFPIHIVSFFLAYIAYIIYIGKDSFEEIPLNFFRGWGLDLSFIVIPTKGLFWFLDTLDISIRRTDEIYFGDSSVWKTTFSLPIIIAGLFSWWQVRRRRNLATGLLVVAVVAFFMALGPSLKINSVKPEDMQANHPRQQSAMMSAEYGLGPTGTGWISETLPGFKAMRASYRWSALGIFALWASVVVWTGSFRKGSLFPVATLALITFLNIPNLPQRFRSLMDNRAQFLQIDRDLVEKLRYKVKQNEVVAFVPWGNDFIANYLAPTAHFRTFNIGGDKNLLTALSNWPSAMVALGGDLDESKIADIIRLLWGKKADAVVIPYFHMLSSSYLWPCVSQTQATLTEIDKEDWNGIPGFYCPDQRKIALQPVIQEIERLPYIEVADGDLFATIRLQPQFAAETGRQTLMNALFGEVHYPIEFGSALKDSSFILPQGWYALEERQVWSQHSSKLVLPVPRDCKIKECFAVLHFNVFGASGQRPVAVEFESPMNGGDWNERIVFSTQDNNKISMPLDTSKTYQEIRIKVPDATSPHALTGSFDERILGIGIIRADLGLRPR</sequence>
<dbReference type="OrthoDB" id="9767863at2"/>
<evidence type="ECO:0000313" key="2">
    <source>
        <dbReference type="EMBL" id="SCB50994.1"/>
    </source>
</evidence>
<feature type="transmembrane region" description="Helical" evidence="1">
    <location>
        <begin position="12"/>
        <end position="33"/>
    </location>
</feature>
<keyword evidence="1" id="KW-1133">Transmembrane helix</keyword>
<feature type="transmembrane region" description="Helical" evidence="1">
    <location>
        <begin position="69"/>
        <end position="89"/>
    </location>
</feature>
<feature type="transmembrane region" description="Helical" evidence="1">
    <location>
        <begin position="96"/>
        <end position="117"/>
    </location>
</feature>
<dbReference type="STRING" id="410764.GA0061103_0984"/>
<feature type="transmembrane region" description="Helical" evidence="1">
    <location>
        <begin position="418"/>
        <end position="436"/>
    </location>
</feature>
<dbReference type="Proteomes" id="UP000199101">
    <property type="component" value="Unassembled WGS sequence"/>
</dbReference>
<feature type="transmembrane region" description="Helical" evidence="1">
    <location>
        <begin position="194"/>
        <end position="211"/>
    </location>
</feature>
<evidence type="ECO:0000313" key="3">
    <source>
        <dbReference type="Proteomes" id="UP000199101"/>
    </source>
</evidence>